<dbReference type="Pfam" id="PF05954">
    <property type="entry name" value="Phage_GPD"/>
    <property type="match status" value="1"/>
</dbReference>
<organism evidence="4 5">
    <name type="scientific">Paenibacillus amylolyticus</name>
    <dbReference type="NCBI Taxonomy" id="1451"/>
    <lineage>
        <taxon>Bacteria</taxon>
        <taxon>Bacillati</taxon>
        <taxon>Bacillota</taxon>
        <taxon>Bacilli</taxon>
        <taxon>Bacillales</taxon>
        <taxon>Paenibacillaceae</taxon>
        <taxon>Paenibacillus</taxon>
    </lineage>
</organism>
<dbReference type="InterPro" id="IPR044927">
    <property type="entry name" value="Endonuclea_NS_2"/>
</dbReference>
<dbReference type="Gene3D" id="3.40.570.10">
    <property type="entry name" value="Extracellular Endonuclease, subunit A"/>
    <property type="match status" value="1"/>
</dbReference>
<feature type="region of interest" description="Disordered" evidence="1">
    <location>
        <begin position="364"/>
        <end position="387"/>
    </location>
</feature>
<protein>
    <recommendedName>
        <fullName evidence="6">Gp5/Type VI secretion system Vgr protein OB-fold domain-containing protein</fullName>
    </recommendedName>
</protein>
<feature type="domain" description="Type VII secretion system protein EssD-like" evidence="3">
    <location>
        <begin position="825"/>
        <end position="953"/>
    </location>
</feature>
<evidence type="ECO:0000256" key="1">
    <source>
        <dbReference type="SAM" id="MobiDB-lite"/>
    </source>
</evidence>
<dbReference type="CDD" id="cd20745">
    <property type="entry name" value="FIX_RhsA_AHH_HNH-like"/>
    <property type="match status" value="1"/>
</dbReference>
<comment type="caution">
    <text evidence="4">The sequence shown here is derived from an EMBL/GenBank/DDBJ whole genome shotgun (WGS) entry which is preliminary data.</text>
</comment>
<dbReference type="RefSeq" id="WP_310138238.1">
    <property type="nucleotide sequence ID" value="NZ_JAVDTR010000004.1"/>
</dbReference>
<dbReference type="InterPro" id="IPR006531">
    <property type="entry name" value="Gp5/Vgr_OB"/>
</dbReference>
<dbReference type="Pfam" id="PF13930">
    <property type="entry name" value="Endonuclea_NS_2"/>
    <property type="match status" value="1"/>
</dbReference>
<evidence type="ECO:0000313" key="4">
    <source>
        <dbReference type="EMBL" id="MDR6723262.1"/>
    </source>
</evidence>
<feature type="compositionally biased region" description="Basic and acidic residues" evidence="1">
    <location>
        <begin position="874"/>
        <end position="884"/>
    </location>
</feature>
<feature type="region of interest" description="Disordered" evidence="1">
    <location>
        <begin position="860"/>
        <end position="891"/>
    </location>
</feature>
<feature type="compositionally biased region" description="Basic and acidic residues" evidence="1">
    <location>
        <begin position="785"/>
        <end position="808"/>
    </location>
</feature>
<dbReference type="Gene3D" id="2.40.50.230">
    <property type="entry name" value="Gp5 N-terminal domain"/>
    <property type="match status" value="1"/>
</dbReference>
<evidence type="ECO:0000259" key="2">
    <source>
        <dbReference type="Pfam" id="PF04717"/>
    </source>
</evidence>
<feature type="region of interest" description="Disordered" evidence="1">
    <location>
        <begin position="711"/>
        <end position="826"/>
    </location>
</feature>
<reference evidence="4" key="1">
    <citation type="submission" date="2023-07" db="EMBL/GenBank/DDBJ databases">
        <title>Sorghum-associated microbial communities from plants grown in Nebraska, USA.</title>
        <authorList>
            <person name="Schachtman D."/>
        </authorList>
    </citation>
    <scope>NUCLEOTIDE SEQUENCE</scope>
    <source>
        <strain evidence="4">BE80</strain>
    </source>
</reference>
<accession>A0AAP5LLD1</accession>
<proteinExistence type="predicted"/>
<dbReference type="SUPFAM" id="SSF69279">
    <property type="entry name" value="Phage tail proteins"/>
    <property type="match status" value="1"/>
</dbReference>
<dbReference type="Pfam" id="PF04717">
    <property type="entry name" value="Phage_base_V"/>
    <property type="match status" value="1"/>
</dbReference>
<dbReference type="InterPro" id="IPR037026">
    <property type="entry name" value="Vgr_OB-fold_dom_sf"/>
</dbReference>
<dbReference type="EMBL" id="JAVDTR010000004">
    <property type="protein sequence ID" value="MDR6723262.1"/>
    <property type="molecule type" value="Genomic_DNA"/>
</dbReference>
<feature type="compositionally biased region" description="Basic and acidic residues" evidence="1">
    <location>
        <begin position="729"/>
        <end position="779"/>
    </location>
</feature>
<dbReference type="Proteomes" id="UP001254832">
    <property type="component" value="Unassembled WGS sequence"/>
</dbReference>
<evidence type="ECO:0000313" key="5">
    <source>
        <dbReference type="Proteomes" id="UP001254832"/>
    </source>
</evidence>
<dbReference type="AlphaFoldDB" id="A0AAP5LLD1"/>
<gene>
    <name evidence="4" type="ORF">J2W91_001714</name>
</gene>
<dbReference type="Gene3D" id="3.55.50.10">
    <property type="entry name" value="Baseplate protein-like domains"/>
    <property type="match status" value="1"/>
</dbReference>
<evidence type="ECO:0008006" key="6">
    <source>
        <dbReference type="Google" id="ProtNLM"/>
    </source>
</evidence>
<feature type="domain" description="Gp5/Type VI secretion system Vgr protein OB-fold" evidence="2">
    <location>
        <begin position="303"/>
        <end position="364"/>
    </location>
</feature>
<sequence length="963" mass="104744">MSVVEAAVGMGNIRCISPYTLQNIQHLRIERSAGEHARLYLQGIIPEEHQDQDLNRLAKDETVSLVEIGEQGQEVRKLFQGLVLDVSIRRVQGIYILELEAVSYSYLLDIEPRIRSFQNKDQDCEDVIRQVLKVYPKSDVIDYVSGSSKLGALTLQYRETDWAFLRRLASRFGAAIIPEISADSPKLYIGVPDGRYTELPDQAYTLRRDMKALKEAWSVGATGVTEKDFTSYMIDTHRWLALGDTVLFHEEELKVAACVSQTVGGLLRHTVTLSPESGIRQNEIRNDDIAGAALEGKIIGVTKDTVKVHLDVDASQSEAEASWMPYSAVYAGDGGGFYSMPESGSAVQVYFASGQESDAFAMGSVRRGSQPSPKTADPATKSWGTNYGKEMKMTDSEMSLIATEGSLFITLDGGGVTIQSNSGIVASGGQEITLESEKKIGIEAQETIFLQCGDSSMILDGMTDLKGSEVLLDGLIKMPVTVEDLEPVPEAPFVSEVQVEEEPEEEKKGFWGKVLDVTQTVLDVVGMIPVVGEVADLANAAIYAARGDYTNAALSAAAAIPFVGWAATGAKFAIKGAKLVKKAGKVVDSVVGAATKIADKAGQVAKAIGDLANKAGDAISGALGKVMTKAKGLASNFSPADLANKLKSKLDALMMKSPKLANGLKMAGGMAKGFMQNLLMSEAMNYGLEQLSQYVDSDTMTKAMILMSMLSGKSKKNQNQGITSNNKGSGDKDKRKKDKDSGNKDKDKSKDKTKDEPNKPKPKDQETDKSKGKTGDNPKDSSSSDSKKDKDATDGTGKENSTSKDKTMVGENEQYTNGRKNRLKPNIRYKTGEYDYFYETDGKGRITKFETDSLQLTKRTERLSHSRNTPGKIKGQDEAGHLAGDRFGGSPKVDNLVSQLSDVNQKKFKKLENKWADALKEKPPKKVTVDVEIVYLGNNLRPDKFIVKYTIDGKPGSAEFKNY</sequence>
<name>A0AAP5LLD1_PAEAM</name>
<dbReference type="SUPFAM" id="SSF69255">
    <property type="entry name" value="gp5 N-terminal domain-like"/>
    <property type="match status" value="1"/>
</dbReference>
<evidence type="ECO:0000259" key="3">
    <source>
        <dbReference type="Pfam" id="PF13930"/>
    </source>
</evidence>
<dbReference type="InterPro" id="IPR044929">
    <property type="entry name" value="DNA/RNA_non-sp_Endonuclease_sf"/>
</dbReference>